<protein>
    <submittedName>
        <fullName evidence="1">Uncharacterized protein</fullName>
    </submittedName>
</protein>
<gene>
    <name evidence="1" type="ORF">JKP88DRAFT_304475</name>
</gene>
<sequence>MESHIGNILAQGSIPLLQWALGQGGYRPVSNTCAQSAAAGQLELLKWLRRNGCGWDEGTCTAAAKGGHVEVLAWARNEGCACDAAKVALAGTEAGSLEVVTYAVAQGLLASAEVMSMDLSAAAVRRGSMDVLQLLHTTAGFPLTLDSAIAALAGGHARMLDYIVPQLSPAHQLYVNITTTSDADVKMQLMEEALRIVDDDGDNAALYVAVAAGDAAAVRWFVENGVGDETACHTAAVARRMDILRLLESLGCPWDERTTEALCATGQFDGLVWAVKEKCPRFLQRVDDLTGDAATAAGMAGHIGMLRRMLDTYDDSEGYMLKNAVSGALISGRPGELRWLLDRNARVSAVVAQRVSHHIGEVRRVLETRDQRDTYALQSAVQAAVRMERPCQELQWLIYLYQNSQYPENPDVTNVVKRIEAASKEAM</sequence>
<comment type="caution">
    <text evidence="1">The sequence shown here is derived from an EMBL/GenBank/DDBJ whole genome shotgun (WGS) entry which is preliminary data.</text>
</comment>
<dbReference type="InterPro" id="IPR036770">
    <property type="entry name" value="Ankyrin_rpt-contain_sf"/>
</dbReference>
<dbReference type="AlphaFoldDB" id="A0A835Z9T4"/>
<keyword evidence="2" id="KW-1185">Reference proteome</keyword>
<dbReference type="PANTHER" id="PTHR46586">
    <property type="entry name" value="ANKYRIN REPEAT-CONTAINING PROTEIN"/>
    <property type="match status" value="1"/>
</dbReference>
<dbReference type="PANTHER" id="PTHR46586:SF3">
    <property type="entry name" value="ANKYRIN REPEAT-CONTAINING PROTEIN"/>
    <property type="match status" value="1"/>
</dbReference>
<dbReference type="SUPFAM" id="SSF140860">
    <property type="entry name" value="Pseudo ankyrin repeat-like"/>
    <property type="match status" value="1"/>
</dbReference>
<proteinExistence type="predicted"/>
<dbReference type="Gene3D" id="1.25.40.20">
    <property type="entry name" value="Ankyrin repeat-containing domain"/>
    <property type="match status" value="1"/>
</dbReference>
<accession>A0A835Z9T4</accession>
<evidence type="ECO:0000313" key="2">
    <source>
        <dbReference type="Proteomes" id="UP000664859"/>
    </source>
</evidence>
<dbReference type="InterPro" id="IPR052050">
    <property type="entry name" value="SecEffector_AnkRepeat"/>
</dbReference>
<reference evidence="1" key="1">
    <citation type="submission" date="2021-02" db="EMBL/GenBank/DDBJ databases">
        <title>First Annotated Genome of the Yellow-green Alga Tribonema minus.</title>
        <authorList>
            <person name="Mahan K.M."/>
        </authorList>
    </citation>
    <scope>NUCLEOTIDE SEQUENCE</scope>
    <source>
        <strain evidence="1">UTEX B ZZ1240</strain>
    </source>
</reference>
<dbReference type="SUPFAM" id="SSF48403">
    <property type="entry name" value="Ankyrin repeat"/>
    <property type="match status" value="1"/>
</dbReference>
<dbReference type="EMBL" id="JAFCMP010000068">
    <property type="protein sequence ID" value="KAG5188549.1"/>
    <property type="molecule type" value="Genomic_DNA"/>
</dbReference>
<dbReference type="Proteomes" id="UP000664859">
    <property type="component" value="Unassembled WGS sequence"/>
</dbReference>
<organism evidence="1 2">
    <name type="scientific">Tribonema minus</name>
    <dbReference type="NCBI Taxonomy" id="303371"/>
    <lineage>
        <taxon>Eukaryota</taxon>
        <taxon>Sar</taxon>
        <taxon>Stramenopiles</taxon>
        <taxon>Ochrophyta</taxon>
        <taxon>PX clade</taxon>
        <taxon>Xanthophyceae</taxon>
        <taxon>Tribonematales</taxon>
        <taxon>Tribonemataceae</taxon>
        <taxon>Tribonema</taxon>
    </lineage>
</organism>
<evidence type="ECO:0000313" key="1">
    <source>
        <dbReference type="EMBL" id="KAG5188549.1"/>
    </source>
</evidence>
<name>A0A835Z9T4_9STRA</name>